<sequence length="1215" mass="134347">MAISINDFRMAIRIDNSEAKIKFEETKEQIASVRAEMEKLASEGKKNSEEYKALKQKQDELNKSLAEYRKEGVKTALSYAELRKGASQLKREMDRATPGSEKWKALRQDYLLTKQRMKELEIQARDTRFSLSKVADGFNRYAAIGAGAVASLTGMVVTARKCVDEYAEMQEAEAQVIKYTGMTKEEVAALNEEFKAMDTRTAREKLNALAGDAGRLGITGKKDVLEFVDAADKINVALGEDLGEDAVKNIGKLAQMFGEDKKLGLRGAMLSTGSAINEVAQNSSAAEDYLVGFTARVAGAANQAKVAQGDILGYASVLDQNMQQQEMAATAFQTLMMKMYQEPAKFAKMAGQSVEDFSTLIKKDANEAILQFLETLNKKGGLDQLAPMFKEMGLDGVRASGVISTMAGKIEDIRKAQKLANDAYRDGTSIINEFNVQNNTVQAGLEKAKKDFKDVRVELGEKLQPVMKYMITTGSLTVKGLKAVVSVLFEYKGIILSTITAITAYTLWIKAGTIATAAYNTITKAATLATNLFNKATKASPWGLVAAGVSAVVSYFTVFKTKSDEVTESQKRLNDELKRTKSTMDLIAGVKVSAENLQFLTDKQKEQLKEDAKRGIDELDGLITKGMIANKQWYESEKNSLLKLAGDNEILKKSYMNGLEKDLHERMQVIAGYMDKKKELEKIVSMVPDNASGTGGAANEKTLDKELSMREEKLRQEMQVEQNLLKEKFLNEDMIQEKYQQELYRAEMSYLLKRKALLEAYGKDVSGIQGQIYDKMIAESDRLAQAAKVADKNAQSDNLAVIDEEYQIQRAALKQAYVSGDIKREADYLEQLKELERQYLEERRDMLAAYEEDTSSIDSRLQDMDMADKKDGKEKQREQGFREIDETSSFSQKNDILQAMYDADLISYEEYQDEKSRIAEEREQQRADTARAALDVIGQAASAASQVVGALQDAEISKVTRKYDKQIAAAKKAGKDTTKLEEEKEEAINQVKKKYADKQFAAAVLQVTASTAVAAMEAYKAMAGIPIVGPALGAIAAAAAVASGAAQIAVAKQQRDEAKGLKSGGYSDDYVEGYTKSGNPDDVAGVIPVHKNEFVTNHEGVANPHVRQFLDVFDVAQKNGTIRMLNTTQILEQVRTRSGKYSGGYSEEGNGISQQSFAGSSSTELTPELRSQIVELLRRNNELLVAIRDKDLVVDPRKVRDGIRRVEQLESNVSR</sequence>
<evidence type="ECO:0000313" key="4">
    <source>
        <dbReference type="EMBL" id="NME85359.1"/>
    </source>
</evidence>
<comment type="caution">
    <text evidence="4">The sequence shown here is derived from an EMBL/GenBank/DDBJ whole genome shotgun (WGS) entry which is preliminary data.</text>
</comment>
<dbReference type="AlphaFoldDB" id="A0A7X9S9S1"/>
<name>A0A7X9S9S1_9BACE</name>
<keyword evidence="1" id="KW-0175">Coiled coil</keyword>
<feature type="region of interest" description="Disordered" evidence="2">
    <location>
        <begin position="1141"/>
        <end position="1164"/>
    </location>
</feature>
<dbReference type="Pfam" id="PF10145">
    <property type="entry name" value="PhageMin_Tail"/>
    <property type="match status" value="1"/>
</dbReference>
<accession>A0A7X9S9S1</accession>
<feature type="coiled-coil region" evidence="1">
    <location>
        <begin position="970"/>
        <end position="997"/>
    </location>
</feature>
<feature type="domain" description="Phage tail tape measure protein" evidence="3">
    <location>
        <begin position="198"/>
        <end position="378"/>
    </location>
</feature>
<feature type="compositionally biased region" description="Polar residues" evidence="2">
    <location>
        <begin position="1154"/>
        <end position="1164"/>
    </location>
</feature>
<dbReference type="NCBIfam" id="TIGR01760">
    <property type="entry name" value="tape_meas_TP901"/>
    <property type="match status" value="1"/>
</dbReference>
<dbReference type="Proteomes" id="UP000520291">
    <property type="component" value="Unassembled WGS sequence"/>
</dbReference>
<proteinExistence type="predicted"/>
<dbReference type="EMBL" id="JABAGL010000005">
    <property type="protein sequence ID" value="NME85359.1"/>
    <property type="molecule type" value="Genomic_DNA"/>
</dbReference>
<organism evidence="4 5">
    <name type="scientific">Bacteroides eggerthii</name>
    <dbReference type="NCBI Taxonomy" id="28111"/>
    <lineage>
        <taxon>Bacteria</taxon>
        <taxon>Pseudomonadati</taxon>
        <taxon>Bacteroidota</taxon>
        <taxon>Bacteroidia</taxon>
        <taxon>Bacteroidales</taxon>
        <taxon>Bacteroidaceae</taxon>
        <taxon>Bacteroides</taxon>
    </lineage>
</organism>
<evidence type="ECO:0000256" key="1">
    <source>
        <dbReference type="SAM" id="Coils"/>
    </source>
</evidence>
<gene>
    <name evidence="4" type="ORF">HF841_04880</name>
</gene>
<feature type="region of interest" description="Disordered" evidence="2">
    <location>
        <begin position="851"/>
        <end position="883"/>
    </location>
</feature>
<evidence type="ECO:0000256" key="2">
    <source>
        <dbReference type="SAM" id="MobiDB-lite"/>
    </source>
</evidence>
<protein>
    <submittedName>
        <fullName evidence="4">Phage tail tape measure protein</fullName>
    </submittedName>
</protein>
<reference evidence="4 5" key="1">
    <citation type="submission" date="2020-04" db="EMBL/GenBank/DDBJ databases">
        <authorList>
            <person name="Hitch T.C.A."/>
            <person name="Wylensek D."/>
            <person name="Clavel T."/>
        </authorList>
    </citation>
    <scope>NUCLEOTIDE SEQUENCE [LARGE SCALE GENOMIC DNA]</scope>
    <source>
        <strain evidence="4 5">WCA3-601-WT-5E</strain>
    </source>
</reference>
<feature type="compositionally biased region" description="Basic and acidic residues" evidence="2">
    <location>
        <begin position="860"/>
        <end position="883"/>
    </location>
</feature>
<feature type="coiled-coil region" evidence="1">
    <location>
        <begin position="16"/>
        <end position="71"/>
    </location>
</feature>
<dbReference type="InterPro" id="IPR010090">
    <property type="entry name" value="Phage_tape_meas"/>
</dbReference>
<feature type="compositionally biased region" description="Low complexity" evidence="2">
    <location>
        <begin position="1141"/>
        <end position="1153"/>
    </location>
</feature>
<evidence type="ECO:0000313" key="5">
    <source>
        <dbReference type="Proteomes" id="UP000520291"/>
    </source>
</evidence>
<dbReference type="RefSeq" id="WP_168947324.1">
    <property type="nucleotide sequence ID" value="NZ_JABAGL010000005.1"/>
</dbReference>
<evidence type="ECO:0000259" key="3">
    <source>
        <dbReference type="Pfam" id="PF10145"/>
    </source>
</evidence>